<protein>
    <submittedName>
        <fullName evidence="2">Major capsid protein P2</fullName>
    </submittedName>
</protein>
<evidence type="ECO:0000313" key="2">
    <source>
        <dbReference type="EMBL" id="MDP2502588.1"/>
    </source>
</evidence>
<dbReference type="InterPro" id="IPR053751">
    <property type="entry name" value="Viral_Major_Capsid_sf"/>
</dbReference>
<proteinExistence type="predicted"/>
<dbReference type="Pfam" id="PF18628">
    <property type="entry name" value="P2_N"/>
    <property type="match status" value="1"/>
</dbReference>
<sequence length="72" mass="7721">MSVKPIKLNSMVGASWGQKGTLPIPNGPTYHELILETNASAADMLRIAITLHDNGCPWIDTYLSGIGKSHTS</sequence>
<comment type="caution">
    <text evidence="2">The sequence shown here is derived from an EMBL/GenBank/DDBJ whole genome shotgun (WGS) entry which is preliminary data.</text>
</comment>
<dbReference type="EMBL" id="JAUYVL010000012">
    <property type="protein sequence ID" value="MDP2502588.1"/>
    <property type="molecule type" value="Genomic_DNA"/>
</dbReference>
<dbReference type="RefSeq" id="WP_102561922.1">
    <property type="nucleotide sequence ID" value="NZ_CAWNUI010000092.1"/>
</dbReference>
<accession>A0AB35N277</accession>
<feature type="domain" description="Viral coat protein P2 N-terminal" evidence="1">
    <location>
        <begin position="5"/>
        <end position="55"/>
    </location>
</feature>
<organism evidence="2 3">
    <name type="scientific">Vibrio splendidus</name>
    <dbReference type="NCBI Taxonomy" id="29497"/>
    <lineage>
        <taxon>Bacteria</taxon>
        <taxon>Pseudomonadati</taxon>
        <taxon>Pseudomonadota</taxon>
        <taxon>Gammaproteobacteria</taxon>
        <taxon>Vibrionales</taxon>
        <taxon>Vibrionaceae</taxon>
        <taxon>Vibrio</taxon>
    </lineage>
</organism>
<name>A0AB35N277_VIBSP</name>
<dbReference type="InterPro" id="IPR041377">
    <property type="entry name" value="P2_N"/>
</dbReference>
<dbReference type="Gene3D" id="2.60.120.730">
    <property type="match status" value="1"/>
</dbReference>
<evidence type="ECO:0000259" key="1">
    <source>
        <dbReference type="Pfam" id="PF18628"/>
    </source>
</evidence>
<reference evidence="2" key="1">
    <citation type="submission" date="2023-07" db="EMBL/GenBank/DDBJ databases">
        <title>Genome content predicts the carbon catabolic preferences of heterotrophic bacteria.</title>
        <authorList>
            <person name="Gralka M."/>
        </authorList>
    </citation>
    <scope>NUCLEOTIDE SEQUENCE</scope>
    <source>
        <strain evidence="2">6E02</strain>
    </source>
</reference>
<gene>
    <name evidence="2" type="ORF">Q8W42_17880</name>
</gene>
<dbReference type="AlphaFoldDB" id="A0AB35N277"/>
<evidence type="ECO:0000313" key="3">
    <source>
        <dbReference type="Proteomes" id="UP001177935"/>
    </source>
</evidence>
<dbReference type="Proteomes" id="UP001177935">
    <property type="component" value="Unassembled WGS sequence"/>
</dbReference>